<evidence type="ECO:0000313" key="2">
    <source>
        <dbReference type="Proteomes" id="UP000005317"/>
    </source>
</evidence>
<reference evidence="2" key="1">
    <citation type="journal article" date="2011" name="Stand. Genomic Sci.">
        <title>Genome sequence of the filamentous, gliding Thiothrix nivea neotype strain (JP2(T)).</title>
        <authorList>
            <person name="Lapidus A."/>
            <person name="Nolan M."/>
            <person name="Lucas S."/>
            <person name="Glavina Del Rio T."/>
            <person name="Tice H."/>
            <person name="Cheng J.F."/>
            <person name="Tapia R."/>
            <person name="Han C."/>
            <person name="Goodwin L."/>
            <person name="Pitluck S."/>
            <person name="Liolios K."/>
            <person name="Pagani I."/>
            <person name="Ivanova N."/>
            <person name="Huntemann M."/>
            <person name="Mavromatis K."/>
            <person name="Mikhailova N."/>
            <person name="Pati A."/>
            <person name="Chen A."/>
            <person name="Palaniappan K."/>
            <person name="Land M."/>
            <person name="Brambilla E.M."/>
            <person name="Rohde M."/>
            <person name="Abt B."/>
            <person name="Verbarg S."/>
            <person name="Goker M."/>
            <person name="Bristow J."/>
            <person name="Eisen J.A."/>
            <person name="Markowitz V."/>
            <person name="Hugenholtz P."/>
            <person name="Kyrpides N.C."/>
            <person name="Klenk H.P."/>
            <person name="Woyke T."/>
        </authorList>
    </citation>
    <scope>NUCLEOTIDE SEQUENCE [LARGE SCALE GENOMIC DNA]</scope>
    <source>
        <strain evidence="2">ATCC 35100 / DSM 5205 / JP2</strain>
    </source>
</reference>
<dbReference type="RefSeq" id="WP_002706783.1">
    <property type="nucleotide sequence ID" value="NZ_JH651384.1"/>
</dbReference>
<keyword evidence="2" id="KW-1185">Reference proteome</keyword>
<evidence type="ECO:0008006" key="3">
    <source>
        <dbReference type="Google" id="ProtNLM"/>
    </source>
</evidence>
<dbReference type="OrthoDB" id="9770072at2"/>
<dbReference type="Proteomes" id="UP000005317">
    <property type="component" value="Unassembled WGS sequence"/>
</dbReference>
<dbReference type="AlphaFoldDB" id="A0A656HCC1"/>
<accession>A0A656HCC1</accession>
<dbReference type="EMBL" id="JH651384">
    <property type="protein sequence ID" value="EIJ32819.1"/>
    <property type="molecule type" value="Genomic_DNA"/>
</dbReference>
<organism evidence="1 2">
    <name type="scientific">Thiothrix nivea (strain ATCC 35100 / DSM 5205 / JP2)</name>
    <dbReference type="NCBI Taxonomy" id="870187"/>
    <lineage>
        <taxon>Bacteria</taxon>
        <taxon>Pseudomonadati</taxon>
        <taxon>Pseudomonadota</taxon>
        <taxon>Gammaproteobacteria</taxon>
        <taxon>Thiotrichales</taxon>
        <taxon>Thiotrichaceae</taxon>
        <taxon>Thiothrix</taxon>
    </lineage>
</organism>
<name>A0A656HCC1_THINJ</name>
<protein>
    <recommendedName>
        <fullName evidence="3">Sulfur reduction protein DsrS</fullName>
    </recommendedName>
</protein>
<gene>
    <name evidence="1" type="ORF">Thini_0153</name>
</gene>
<proteinExistence type="predicted"/>
<evidence type="ECO:0000313" key="1">
    <source>
        <dbReference type="EMBL" id="EIJ32819.1"/>
    </source>
</evidence>
<sequence>MQLSNEDNLRLNVLLAQPLQAVRINEATMTVHALTEKGEAKVRLNPTTRDEQYLRWVRELLSTKVTGSPGGYPVFLKRWTRMGHTRNNLEQMLLLGEPEAVVAVVHAPTLTHEIGRRAWWASPSAHNARRLLEKPDVVAGPLGKELAAYLLEFLPFEEVQLDVVDSVRLCLQAELISAAERESLWNRAKRKNPFYVGFLFAKPTLIPLPAKANRRYTDVSTQLAEPLATANPWAQTLANLLDANGQNWLRTLQLALDKPVDQDVVIALFIALGAHFKLPFPEFRGVREIDTALQRAEQLCSGDCPPDIKTVLENLNAETLPLFKSMLILAQMGEDTLIPYFGGNDSVGSVMRKRLEPLTDPLLAQIKVLLK</sequence>